<name>A0ABT8NF47_9BACL</name>
<feature type="domain" description="N-acetyltransferase" evidence="2">
    <location>
        <begin position="1"/>
        <end position="165"/>
    </location>
</feature>
<reference evidence="3 4" key="1">
    <citation type="submission" date="2023-07" db="EMBL/GenBank/DDBJ databases">
        <title>Novel species in genus Planococcus.</title>
        <authorList>
            <person name="Ning S."/>
        </authorList>
    </citation>
    <scope>NUCLEOTIDE SEQUENCE [LARGE SCALE GENOMIC DNA]</scope>
    <source>
        <strain evidence="3 4">N017</strain>
    </source>
</reference>
<organism evidence="3 4">
    <name type="scientific">Planococcus shenhongbingii</name>
    <dbReference type="NCBI Taxonomy" id="3058398"/>
    <lineage>
        <taxon>Bacteria</taxon>
        <taxon>Bacillati</taxon>
        <taxon>Bacillota</taxon>
        <taxon>Bacilli</taxon>
        <taxon>Bacillales</taxon>
        <taxon>Caryophanaceae</taxon>
        <taxon>Planococcus</taxon>
    </lineage>
</organism>
<dbReference type="SUPFAM" id="SSF55729">
    <property type="entry name" value="Acyl-CoA N-acyltransferases (Nat)"/>
    <property type="match status" value="1"/>
</dbReference>
<dbReference type="EMBL" id="JAUJWU010000003">
    <property type="protein sequence ID" value="MDN7246521.1"/>
    <property type="molecule type" value="Genomic_DNA"/>
</dbReference>
<dbReference type="InterPro" id="IPR000182">
    <property type="entry name" value="GNAT_dom"/>
</dbReference>
<evidence type="ECO:0000313" key="3">
    <source>
        <dbReference type="EMBL" id="MDN7246521.1"/>
    </source>
</evidence>
<dbReference type="InterPro" id="IPR016181">
    <property type="entry name" value="Acyl_CoA_acyltransferase"/>
</dbReference>
<dbReference type="PANTHER" id="PTHR13947:SF37">
    <property type="entry name" value="LD18367P"/>
    <property type="match status" value="1"/>
</dbReference>
<dbReference type="PROSITE" id="PS51186">
    <property type="entry name" value="GNAT"/>
    <property type="match status" value="1"/>
</dbReference>
<gene>
    <name evidence="3" type="ORF">QWY13_13570</name>
</gene>
<dbReference type="PANTHER" id="PTHR13947">
    <property type="entry name" value="GNAT FAMILY N-ACETYLTRANSFERASE"/>
    <property type="match status" value="1"/>
</dbReference>
<keyword evidence="4" id="KW-1185">Reference proteome</keyword>
<proteinExistence type="predicted"/>
<dbReference type="Gene3D" id="3.40.630.30">
    <property type="match status" value="1"/>
</dbReference>
<dbReference type="Proteomes" id="UP001172142">
    <property type="component" value="Unassembled WGS sequence"/>
</dbReference>
<dbReference type="RefSeq" id="WP_301857036.1">
    <property type="nucleotide sequence ID" value="NZ_JAUJWU010000003.1"/>
</dbReference>
<evidence type="ECO:0000313" key="4">
    <source>
        <dbReference type="Proteomes" id="UP001172142"/>
    </source>
</evidence>
<dbReference type="CDD" id="cd04301">
    <property type="entry name" value="NAT_SF"/>
    <property type="match status" value="1"/>
</dbReference>
<keyword evidence="1" id="KW-0808">Transferase</keyword>
<comment type="caution">
    <text evidence="3">The sequence shown here is derived from an EMBL/GenBank/DDBJ whole genome shotgun (WGS) entry which is preliminary data.</text>
</comment>
<evidence type="ECO:0000259" key="2">
    <source>
        <dbReference type="PROSITE" id="PS51186"/>
    </source>
</evidence>
<accession>A0ABT8NF47</accession>
<evidence type="ECO:0000256" key="1">
    <source>
        <dbReference type="ARBA" id="ARBA00022679"/>
    </source>
</evidence>
<sequence length="168" mass="18840">MLIRKAHDNEYDMIKKQRLASYAAYKHAIPEGHWNVLKGTLSSENVKDSGAEIYVSEINGDIAGSVVLFPSKTKAYEWDSQTLEYPEIRMLAVDASFRGNGIGKALVQHCIKQANEDGSTFVGLHTANFMENAMRLYENLGFRRIPALDFEPLDDGIVVKAFRLDLNS</sequence>
<dbReference type="InterPro" id="IPR050769">
    <property type="entry name" value="NAT_camello-type"/>
</dbReference>
<protein>
    <submittedName>
        <fullName evidence="3">GNAT family N-acetyltransferase</fullName>
    </submittedName>
</protein>
<dbReference type="Pfam" id="PF00583">
    <property type="entry name" value="Acetyltransf_1"/>
    <property type="match status" value="1"/>
</dbReference>